<dbReference type="InterPro" id="IPR000719">
    <property type="entry name" value="Prot_kinase_dom"/>
</dbReference>
<dbReference type="SUPFAM" id="SSF50729">
    <property type="entry name" value="PH domain-like"/>
    <property type="match status" value="1"/>
</dbReference>
<dbReference type="InterPro" id="IPR008271">
    <property type="entry name" value="Ser/Thr_kinase_AS"/>
</dbReference>
<name>A0A397A128_APHAT</name>
<keyword evidence="3 6" id="KW-0547">Nucleotide-binding</keyword>
<sequence>MESAATIPATEAAASSSATDRRLEQLPIQWEGYLRKRGDWLPRWDYYLVVLDGLRVSYYDRLDGPPAKPHAPSLLVANHTTSSHPSSLPNKVRGSGSIAKPRGVYTIQSFHQDTEQAKVFKFSLTMVEKQRVMHFQVDSSLELVLWKQMIKAALDQDVVRRNCHKPTTESPSPALNDSPLPPYAVDLAALYDAYGDVCRQVGNFAMLLPCLHPNVVVTSNYPPCVPMSGTFHGLGWHTGFLKYMTTLHDAVDMSHFRVTSMAREGDLAVVSGKETLVNKANKRRFRQVWRHELRFEVDGRVSHINIMGDSVASSVAFSSGATGPALLAIKDKSAAAVPTSVSSPPGELRVVCVSAEGLKAKKTAAPTVKFALTGFPHLMVKGGADKQQQQQPLAFQPTVYSTRLPAKIVPLKDRQGHATAYAVYWAETVDLNFSGAVPGTVSHLFVEVWVDGFLGDELVGVTRINLASVLALSHDATSDEELALGQIPQWYDLVKPEVYSKAENPKTATTVGRLQLSLAFFSREDSVADVVASPSRGPRKSLDRLAQLHLAATSSSSLKARSSSSNLMDPRRLSSSDEMDLHAMHNFTVSGTKFRIYSRYQLIRAIGHGAYGVVIAASDQVTGNAVAIKNIPKTFDDLVDAKRIVREIRLMRHLTHPNIVHVLDVMRPPSLAKFEDTYIVTDLMETDLHRVVQSPEPLECDHIAYMTYQLLAAVRYMHSANVLHRDIKPSNVLVNRDCLVKVCDFGLARGISSSSSVNASTPSSSTSSTSSSTHGELVDATPDAALTEYVVTRWYRAPELLLSSKYSYPVDTWSVGCIVAEMFNRTALFPGHDHVHQLQLVTSVLGSPSVADLGFVTNEKAKRWLSKQATQVPRPWTSVVPSAPPDAIDLLQNLLKFDPRQRISIDDALRHPFVAPYMDDDAEVLAPTPFDFSFEQLDPLDKPALQRLIFQDVCHFHPDALDELTAATTSTTSTTS</sequence>
<feature type="binding site" evidence="6">
    <location>
        <position position="629"/>
    </location>
    <ligand>
        <name>ATP</name>
        <dbReference type="ChEBI" id="CHEBI:30616"/>
    </ligand>
</feature>
<dbReference type="Proteomes" id="UP000266196">
    <property type="component" value="Unassembled WGS sequence"/>
</dbReference>
<reference evidence="13 14" key="1">
    <citation type="submission" date="2018-08" db="EMBL/GenBank/DDBJ databases">
        <title>Aphanomyces genome sequencing and annotation.</title>
        <authorList>
            <person name="Minardi D."/>
            <person name="Oidtmann B."/>
            <person name="Van Der Giezen M."/>
            <person name="Studholme D.J."/>
        </authorList>
    </citation>
    <scope>NUCLEOTIDE SEQUENCE [LARGE SCALE GENOMIC DNA]</scope>
    <source>
        <strain evidence="12 14">197901</strain>
        <strain evidence="11 13">Kv</strain>
    </source>
</reference>
<dbReference type="CDD" id="cd07834">
    <property type="entry name" value="STKc_MAPK"/>
    <property type="match status" value="1"/>
</dbReference>
<dbReference type="PROSITE" id="PS01351">
    <property type="entry name" value="MAPK"/>
    <property type="match status" value="1"/>
</dbReference>
<dbReference type="FunFam" id="3.30.200.20:FF:000046">
    <property type="entry name" value="Mitogen-activated protein kinase"/>
    <property type="match status" value="1"/>
</dbReference>
<dbReference type="Gene3D" id="3.30.200.20">
    <property type="entry name" value="Phosphorylase Kinase, domain 1"/>
    <property type="match status" value="1"/>
</dbReference>
<keyword evidence="4 7" id="KW-0418">Kinase</keyword>
<comment type="cofactor">
    <cofactor evidence="7">
        <name>Mg(2+)</name>
        <dbReference type="ChEBI" id="CHEBI:18420"/>
    </cofactor>
</comment>
<dbReference type="InterPro" id="IPR011009">
    <property type="entry name" value="Kinase-like_dom_sf"/>
</dbReference>
<dbReference type="InterPro" id="IPR017441">
    <property type="entry name" value="Protein_kinase_ATP_BS"/>
</dbReference>
<protein>
    <recommendedName>
        <fullName evidence="7">Mitogen-activated protein kinase</fullName>
        <ecNumber evidence="7">2.7.11.24</ecNumber>
    </recommendedName>
</protein>
<dbReference type="GO" id="GO:0004707">
    <property type="term" value="F:MAP kinase activity"/>
    <property type="evidence" value="ECO:0007669"/>
    <property type="project" value="UniProtKB-EC"/>
</dbReference>
<comment type="catalytic activity">
    <reaction evidence="7">
        <text>L-threonyl-[protein] + ATP = O-phospho-L-threonyl-[protein] + ADP + H(+)</text>
        <dbReference type="Rhea" id="RHEA:46608"/>
        <dbReference type="Rhea" id="RHEA-COMP:11060"/>
        <dbReference type="Rhea" id="RHEA-COMP:11605"/>
        <dbReference type="ChEBI" id="CHEBI:15378"/>
        <dbReference type="ChEBI" id="CHEBI:30013"/>
        <dbReference type="ChEBI" id="CHEBI:30616"/>
        <dbReference type="ChEBI" id="CHEBI:61977"/>
        <dbReference type="ChEBI" id="CHEBI:456216"/>
        <dbReference type="EC" id="2.7.11.24"/>
    </reaction>
</comment>
<dbReference type="Gene3D" id="3.10.450.50">
    <property type="match status" value="1"/>
</dbReference>
<keyword evidence="2 7" id="KW-0808">Transferase</keyword>
<evidence type="ECO:0000256" key="2">
    <source>
        <dbReference type="ARBA" id="ARBA00022679"/>
    </source>
</evidence>
<evidence type="ECO:0000259" key="9">
    <source>
        <dbReference type="PROSITE" id="PS50003"/>
    </source>
</evidence>
<comment type="similarity">
    <text evidence="7">Belongs to the protein kinase superfamily. Ser/Thr protein kinase family. MAP kinase subfamily.</text>
</comment>
<dbReference type="InterPro" id="IPR011993">
    <property type="entry name" value="PH-like_dom_sf"/>
</dbReference>
<dbReference type="AlphaFoldDB" id="A0A397A128"/>
<dbReference type="SUPFAM" id="SSF56112">
    <property type="entry name" value="Protein kinase-like (PK-like)"/>
    <property type="match status" value="1"/>
</dbReference>
<feature type="domain" description="PH" evidence="9">
    <location>
        <begin position="27"/>
        <end position="155"/>
    </location>
</feature>
<evidence type="ECO:0000313" key="11">
    <source>
        <dbReference type="EMBL" id="RHX99418.1"/>
    </source>
</evidence>
<dbReference type="PROSITE" id="PS50011">
    <property type="entry name" value="PROTEIN_KINASE_DOM"/>
    <property type="match status" value="1"/>
</dbReference>
<keyword evidence="7" id="KW-0460">Magnesium</keyword>
<dbReference type="EC" id="2.7.11.24" evidence="7"/>
<dbReference type="Gene3D" id="2.30.29.30">
    <property type="entry name" value="Pleckstrin-homology domain (PH domain)/Phosphotyrosine-binding domain (PTB)"/>
    <property type="match status" value="1"/>
</dbReference>
<evidence type="ECO:0000313" key="13">
    <source>
        <dbReference type="Proteomes" id="UP000265427"/>
    </source>
</evidence>
<evidence type="ECO:0000313" key="14">
    <source>
        <dbReference type="Proteomes" id="UP000266196"/>
    </source>
</evidence>
<dbReference type="InterPro" id="IPR050117">
    <property type="entry name" value="MAPK"/>
</dbReference>
<dbReference type="FunFam" id="1.10.510.10:FF:000439">
    <property type="entry name" value="Mitogen-activated protein kinase"/>
    <property type="match status" value="1"/>
</dbReference>
<dbReference type="SUPFAM" id="SSF54427">
    <property type="entry name" value="NTF2-like"/>
    <property type="match status" value="1"/>
</dbReference>
<organism evidence="11 13">
    <name type="scientific">Aphanomyces astaci</name>
    <name type="common">Crayfish plague agent</name>
    <dbReference type="NCBI Taxonomy" id="112090"/>
    <lineage>
        <taxon>Eukaryota</taxon>
        <taxon>Sar</taxon>
        <taxon>Stramenopiles</taxon>
        <taxon>Oomycota</taxon>
        <taxon>Saprolegniomycetes</taxon>
        <taxon>Saprolegniales</taxon>
        <taxon>Verrucalvaceae</taxon>
        <taxon>Aphanomyces</taxon>
    </lineage>
</organism>
<feature type="region of interest" description="Disordered" evidence="8">
    <location>
        <begin position="752"/>
        <end position="776"/>
    </location>
</feature>
<gene>
    <name evidence="12" type="ORF">DYB31_000017</name>
    <name evidence="11" type="ORF">DYB36_000156</name>
</gene>
<dbReference type="VEuPathDB" id="FungiDB:H257_02642"/>
<dbReference type="EMBL" id="QUTE01000635">
    <property type="protein sequence ID" value="RHZ41587.1"/>
    <property type="molecule type" value="Genomic_DNA"/>
</dbReference>
<comment type="caution">
    <text evidence="11">The sequence shown here is derived from an EMBL/GenBank/DDBJ whole genome shotgun (WGS) entry which is preliminary data.</text>
</comment>
<feature type="compositionally biased region" description="Low complexity" evidence="8">
    <location>
        <begin position="752"/>
        <end position="773"/>
    </location>
</feature>
<evidence type="ECO:0000256" key="7">
    <source>
        <dbReference type="RuleBase" id="RU361165"/>
    </source>
</evidence>
<dbReference type="EMBL" id="QUSZ01009202">
    <property type="protein sequence ID" value="RHX99418.1"/>
    <property type="molecule type" value="Genomic_DNA"/>
</dbReference>
<evidence type="ECO:0000256" key="8">
    <source>
        <dbReference type="SAM" id="MobiDB-lite"/>
    </source>
</evidence>
<dbReference type="PANTHER" id="PTHR24055">
    <property type="entry name" value="MITOGEN-ACTIVATED PROTEIN KINASE"/>
    <property type="match status" value="1"/>
</dbReference>
<dbReference type="GO" id="GO:0005524">
    <property type="term" value="F:ATP binding"/>
    <property type="evidence" value="ECO:0007669"/>
    <property type="project" value="UniProtKB-UniRule"/>
</dbReference>
<keyword evidence="5 6" id="KW-0067">ATP-binding</keyword>
<feature type="domain" description="Protein kinase" evidence="10">
    <location>
        <begin position="600"/>
        <end position="914"/>
    </location>
</feature>
<evidence type="ECO:0000256" key="3">
    <source>
        <dbReference type="ARBA" id="ARBA00022741"/>
    </source>
</evidence>
<evidence type="ECO:0000256" key="1">
    <source>
        <dbReference type="ARBA" id="ARBA00022527"/>
    </source>
</evidence>
<evidence type="ECO:0000256" key="5">
    <source>
        <dbReference type="ARBA" id="ARBA00022840"/>
    </source>
</evidence>
<dbReference type="Gene3D" id="1.10.510.10">
    <property type="entry name" value="Transferase(Phosphotransferase) domain 1"/>
    <property type="match status" value="1"/>
</dbReference>
<proteinExistence type="inferred from homology"/>
<dbReference type="PROSITE" id="PS00108">
    <property type="entry name" value="PROTEIN_KINASE_ST"/>
    <property type="match status" value="1"/>
</dbReference>
<dbReference type="InterPro" id="IPR003527">
    <property type="entry name" value="MAP_kinase_CS"/>
</dbReference>
<dbReference type="Proteomes" id="UP000265427">
    <property type="component" value="Unassembled WGS sequence"/>
</dbReference>
<dbReference type="InterPro" id="IPR032710">
    <property type="entry name" value="NTF2-like_dom_sf"/>
</dbReference>
<dbReference type="SMART" id="SM00220">
    <property type="entry name" value="S_TKc"/>
    <property type="match status" value="1"/>
</dbReference>
<dbReference type="PROSITE" id="PS50003">
    <property type="entry name" value="PH_DOMAIN"/>
    <property type="match status" value="1"/>
</dbReference>
<evidence type="ECO:0000256" key="6">
    <source>
        <dbReference type="PROSITE-ProRule" id="PRU10141"/>
    </source>
</evidence>
<dbReference type="InterPro" id="IPR001849">
    <property type="entry name" value="PH_domain"/>
</dbReference>
<dbReference type="PROSITE" id="PS00107">
    <property type="entry name" value="PROTEIN_KINASE_ATP"/>
    <property type="match status" value="1"/>
</dbReference>
<evidence type="ECO:0000259" key="10">
    <source>
        <dbReference type="PROSITE" id="PS50011"/>
    </source>
</evidence>
<dbReference type="Pfam" id="PF00069">
    <property type="entry name" value="Pkinase"/>
    <property type="match status" value="1"/>
</dbReference>
<comment type="activity regulation">
    <text evidence="7">Activated by threonine and tyrosine phosphorylation.</text>
</comment>
<evidence type="ECO:0000313" key="12">
    <source>
        <dbReference type="EMBL" id="RHZ41587.1"/>
    </source>
</evidence>
<dbReference type="SMART" id="SM00233">
    <property type="entry name" value="PH"/>
    <property type="match status" value="1"/>
</dbReference>
<evidence type="ECO:0000256" key="4">
    <source>
        <dbReference type="ARBA" id="ARBA00022777"/>
    </source>
</evidence>
<keyword evidence="1 7" id="KW-0723">Serine/threonine-protein kinase</keyword>
<accession>A0A397A128</accession>